<reference evidence="2 3" key="1">
    <citation type="journal article" date="2019" name="Nat. Microbiol.">
        <title>Mediterranean grassland soil C-N compound turnover is dependent on rainfall and depth, and is mediated by genomically divergent microorganisms.</title>
        <authorList>
            <person name="Diamond S."/>
            <person name="Andeer P.F."/>
            <person name="Li Z."/>
            <person name="Crits-Christoph A."/>
            <person name="Burstein D."/>
            <person name="Anantharaman K."/>
            <person name="Lane K.R."/>
            <person name="Thomas B.C."/>
            <person name="Pan C."/>
            <person name="Northen T.R."/>
            <person name="Banfield J.F."/>
        </authorList>
    </citation>
    <scope>NUCLEOTIDE SEQUENCE [LARGE SCALE GENOMIC DNA]</scope>
    <source>
        <strain evidence="2">WS_5</strain>
    </source>
</reference>
<evidence type="ECO:0000256" key="1">
    <source>
        <dbReference type="SAM" id="Coils"/>
    </source>
</evidence>
<gene>
    <name evidence="2" type="ORF">E6K75_03545</name>
</gene>
<dbReference type="Proteomes" id="UP000320913">
    <property type="component" value="Unassembled WGS sequence"/>
</dbReference>
<protein>
    <submittedName>
        <fullName evidence="2">Uncharacterized protein</fullName>
    </submittedName>
</protein>
<sequence length="249" mass="25316">MKAIFGVLFGYALMFVIVGTALAEGSPRATANATSRSQGSADIQDGKALQGQTESSAEVTADENASASLDAIRDRARQFSRKALTKLERRLSELANEIDAEANLKGEISVANRVAPEFGMTGALMILERGTLNTSMGDLVIAHTLAANSPADVTATQLFTLQHDGYSWARIAYGLDLRQDQVAGAVESETRVAIGRAKADGKPAMIQSASAARAAASASTGMNAGAGVNAGGAGGSAAGSAGVGLSIGK</sequence>
<feature type="coiled-coil region" evidence="1">
    <location>
        <begin position="77"/>
        <end position="104"/>
    </location>
</feature>
<dbReference type="AlphaFoldDB" id="A0A538T8E2"/>
<keyword evidence="1" id="KW-0175">Coiled coil</keyword>
<proteinExistence type="predicted"/>
<accession>A0A538T8E2</accession>
<comment type="caution">
    <text evidence="2">The sequence shown here is derived from an EMBL/GenBank/DDBJ whole genome shotgun (WGS) entry which is preliminary data.</text>
</comment>
<name>A0A538T8E2_UNCEI</name>
<evidence type="ECO:0000313" key="2">
    <source>
        <dbReference type="EMBL" id="TMQ59913.1"/>
    </source>
</evidence>
<evidence type="ECO:0000313" key="3">
    <source>
        <dbReference type="Proteomes" id="UP000320913"/>
    </source>
</evidence>
<organism evidence="2 3">
    <name type="scientific">Eiseniibacteriota bacterium</name>
    <dbReference type="NCBI Taxonomy" id="2212470"/>
    <lineage>
        <taxon>Bacteria</taxon>
        <taxon>Candidatus Eiseniibacteriota</taxon>
    </lineage>
</organism>
<dbReference type="EMBL" id="VBOV01000089">
    <property type="protein sequence ID" value="TMQ59913.1"/>
    <property type="molecule type" value="Genomic_DNA"/>
</dbReference>